<sequence>MTESRLVSLFALPGLPEIAAGDDLGMLLARALRDERIELRDGDIVAIASKVVAKAEGRAVEISGRADHEGLVTEQSNRVVAERLSAAGTTQVVRSKAGPVMAAAGIDTSNVEGGKVLLLPGDADRSARELRRELAGRTGAHVGVIVTDTASRPWRVGVSDFALGAAGVNVLDDLRGHADSDGRTLKMTVRALADELAGAADLVKDKTLGLPVALIRGLGTYVVQDAAEHDAGRPGDEGAAPLVRDDEDDWFRYGHVEAIRAALGVRTGEVDSPPIDSGVDDLPSRVKRAIRVASAGTSPLSGTAGWVMRPIASGAAVRVTEAQHAAGLVKAPEGAHPMMVATAGLGALLQRLDAALWAEDLRGDHVIDWRPDGLPDHATVTIRLP</sequence>
<keyword evidence="2" id="KW-0479">Metal-binding</keyword>
<keyword evidence="4" id="KW-0460">Magnesium</keyword>
<keyword evidence="1 9" id="KW-0436">Ligase</keyword>
<protein>
    <submittedName>
        <fullName evidence="9">Coenzyme F420-0:L-glutamate ligase/coenzyme F420-1:gamma-L-glutamate ligase</fullName>
        <ecNumber evidence="9">6.3.2.31</ecNumber>
        <ecNumber evidence="9">6.3.2.34</ecNumber>
    </submittedName>
</protein>
<evidence type="ECO:0000256" key="5">
    <source>
        <dbReference type="ARBA" id="ARBA00022958"/>
    </source>
</evidence>
<dbReference type="EMBL" id="JACBZP010000001">
    <property type="protein sequence ID" value="NYI67943.1"/>
    <property type="molecule type" value="Genomic_DNA"/>
</dbReference>
<dbReference type="GO" id="GO:0005525">
    <property type="term" value="F:GTP binding"/>
    <property type="evidence" value="ECO:0007669"/>
    <property type="project" value="UniProtKB-KW"/>
</dbReference>
<feature type="domain" description="Coenzyme F420:L-glutamate ligase-like" evidence="8">
    <location>
        <begin position="15"/>
        <end position="217"/>
    </location>
</feature>
<name>A0A7Z0D341_9MICO</name>
<dbReference type="SUPFAM" id="SSF144010">
    <property type="entry name" value="CofE-like"/>
    <property type="match status" value="1"/>
</dbReference>
<dbReference type="Pfam" id="PF01996">
    <property type="entry name" value="F420_ligase"/>
    <property type="match status" value="1"/>
</dbReference>
<dbReference type="EC" id="6.3.2.31" evidence="9"/>
<dbReference type="RefSeq" id="WP_179428287.1">
    <property type="nucleotide sequence ID" value="NZ_JACBZP010000001.1"/>
</dbReference>
<reference evidence="9 10" key="1">
    <citation type="submission" date="2020-07" db="EMBL/GenBank/DDBJ databases">
        <title>Sequencing the genomes of 1000 actinobacteria strains.</title>
        <authorList>
            <person name="Klenk H.-P."/>
        </authorList>
    </citation>
    <scope>NUCLEOTIDE SEQUENCE [LARGE SCALE GENOMIC DNA]</scope>
    <source>
        <strain evidence="9 10">DSM 26341</strain>
    </source>
</reference>
<dbReference type="PANTHER" id="PTHR47917">
    <property type="match status" value="1"/>
</dbReference>
<dbReference type="InterPro" id="IPR008225">
    <property type="entry name" value="F420-0_g-glutamyl_ligase"/>
</dbReference>
<evidence type="ECO:0000256" key="4">
    <source>
        <dbReference type="ARBA" id="ARBA00022842"/>
    </source>
</evidence>
<proteinExistence type="predicted"/>
<dbReference type="InterPro" id="IPR002847">
    <property type="entry name" value="F420-0_gamma-glut_ligase-dom"/>
</dbReference>
<dbReference type="EC" id="6.3.2.34" evidence="9"/>
<keyword evidence="10" id="KW-1185">Reference proteome</keyword>
<comment type="caution">
    <text evidence="9">The sequence shown here is derived from an EMBL/GenBank/DDBJ whole genome shotgun (WGS) entry which is preliminary data.</text>
</comment>
<dbReference type="Gene3D" id="3.30.1330.100">
    <property type="entry name" value="CofE-like"/>
    <property type="match status" value="1"/>
</dbReference>
<evidence type="ECO:0000256" key="7">
    <source>
        <dbReference type="ARBA" id="ARBA00023211"/>
    </source>
</evidence>
<dbReference type="GO" id="GO:0052619">
    <property type="term" value="F:coenzyme F420-1:gamma-L-glutamate ligase activity"/>
    <property type="evidence" value="ECO:0007669"/>
    <property type="project" value="UniProtKB-EC"/>
</dbReference>
<evidence type="ECO:0000256" key="6">
    <source>
        <dbReference type="ARBA" id="ARBA00023134"/>
    </source>
</evidence>
<dbReference type="PANTHER" id="PTHR47917:SF1">
    <property type="entry name" value="COENZYME F420:L-GLUTAMATE LIGASE"/>
    <property type="match status" value="1"/>
</dbReference>
<evidence type="ECO:0000313" key="10">
    <source>
        <dbReference type="Proteomes" id="UP000539111"/>
    </source>
</evidence>
<keyword evidence="3" id="KW-0547">Nucleotide-binding</keyword>
<evidence type="ECO:0000256" key="3">
    <source>
        <dbReference type="ARBA" id="ARBA00022741"/>
    </source>
</evidence>
<dbReference type="AlphaFoldDB" id="A0A7Z0D341"/>
<evidence type="ECO:0000313" key="9">
    <source>
        <dbReference type="EMBL" id="NYI67943.1"/>
    </source>
</evidence>
<keyword evidence="6" id="KW-0342">GTP-binding</keyword>
<dbReference type="GO" id="GO:0052618">
    <property type="term" value="F:coenzyme F420-0:L-glutamate ligase activity"/>
    <property type="evidence" value="ECO:0007669"/>
    <property type="project" value="UniProtKB-EC"/>
</dbReference>
<evidence type="ECO:0000259" key="8">
    <source>
        <dbReference type="Pfam" id="PF01996"/>
    </source>
</evidence>
<dbReference type="Proteomes" id="UP000539111">
    <property type="component" value="Unassembled WGS sequence"/>
</dbReference>
<dbReference type="NCBIfam" id="TIGR01916">
    <property type="entry name" value="F420_cofE"/>
    <property type="match status" value="1"/>
</dbReference>
<organism evidence="9 10">
    <name type="scientific">Spelaeicoccus albus</name>
    <dbReference type="NCBI Taxonomy" id="1280376"/>
    <lineage>
        <taxon>Bacteria</taxon>
        <taxon>Bacillati</taxon>
        <taxon>Actinomycetota</taxon>
        <taxon>Actinomycetes</taxon>
        <taxon>Micrococcales</taxon>
        <taxon>Brevibacteriaceae</taxon>
        <taxon>Spelaeicoccus</taxon>
    </lineage>
</organism>
<dbReference type="Gene3D" id="3.90.1660.10">
    <property type="entry name" value="CofE-like domain"/>
    <property type="match status" value="1"/>
</dbReference>
<keyword evidence="7" id="KW-0464">Manganese</keyword>
<gene>
    <name evidence="9" type="ORF">BJY26_002249</name>
</gene>
<keyword evidence="5" id="KW-0630">Potassium</keyword>
<dbReference type="GO" id="GO:0046872">
    <property type="term" value="F:metal ion binding"/>
    <property type="evidence" value="ECO:0007669"/>
    <property type="project" value="UniProtKB-KW"/>
</dbReference>
<evidence type="ECO:0000256" key="1">
    <source>
        <dbReference type="ARBA" id="ARBA00022598"/>
    </source>
</evidence>
<accession>A0A7Z0D341</accession>
<evidence type="ECO:0000256" key="2">
    <source>
        <dbReference type="ARBA" id="ARBA00022723"/>
    </source>
</evidence>